<organism evidence="1 2">
    <name type="scientific">Knipowitschia caucasica</name>
    <name type="common">Caucasian dwarf goby</name>
    <name type="synonym">Pomatoschistus caucasicus</name>
    <dbReference type="NCBI Taxonomy" id="637954"/>
    <lineage>
        <taxon>Eukaryota</taxon>
        <taxon>Metazoa</taxon>
        <taxon>Chordata</taxon>
        <taxon>Craniata</taxon>
        <taxon>Vertebrata</taxon>
        <taxon>Euteleostomi</taxon>
        <taxon>Actinopterygii</taxon>
        <taxon>Neopterygii</taxon>
        <taxon>Teleostei</taxon>
        <taxon>Neoteleostei</taxon>
        <taxon>Acanthomorphata</taxon>
        <taxon>Gobiaria</taxon>
        <taxon>Gobiiformes</taxon>
        <taxon>Gobioidei</taxon>
        <taxon>Gobiidae</taxon>
        <taxon>Gobiinae</taxon>
        <taxon>Knipowitschia</taxon>
    </lineage>
</organism>
<accession>A0AAV2JMZ5</accession>
<dbReference type="EMBL" id="OZ035836">
    <property type="protein sequence ID" value="CAL1578999.1"/>
    <property type="molecule type" value="Genomic_DNA"/>
</dbReference>
<keyword evidence="2" id="KW-1185">Reference proteome</keyword>
<dbReference type="AlphaFoldDB" id="A0AAV2JMZ5"/>
<evidence type="ECO:0000313" key="2">
    <source>
        <dbReference type="Proteomes" id="UP001497482"/>
    </source>
</evidence>
<evidence type="ECO:0000313" key="1">
    <source>
        <dbReference type="EMBL" id="CAL1578999.1"/>
    </source>
</evidence>
<dbReference type="Proteomes" id="UP001497482">
    <property type="component" value="Chromosome 14"/>
</dbReference>
<protein>
    <submittedName>
        <fullName evidence="1">Uncharacterized protein</fullName>
    </submittedName>
</protein>
<name>A0AAV2JMZ5_KNICA</name>
<sequence>MVNTLNVFLSCPDLLTFDLFSTHPSLSLTDGSRVVVRSERLNLYPEHEEHFDCSGPQPPAGQEPRILGVGVGGASGGAGRVLPQYGQEGCSQSQSSTLKRTLTNHCLVKSP</sequence>
<gene>
    <name evidence="1" type="ORF">KC01_LOCUS10096</name>
</gene>
<reference evidence="1 2" key="1">
    <citation type="submission" date="2024-04" db="EMBL/GenBank/DDBJ databases">
        <authorList>
            <person name="Waldvogel A.-M."/>
            <person name="Schoenle A."/>
        </authorList>
    </citation>
    <scope>NUCLEOTIDE SEQUENCE [LARGE SCALE GENOMIC DNA]</scope>
</reference>
<proteinExistence type="predicted"/>